<dbReference type="Pfam" id="PF06325">
    <property type="entry name" value="PrmA"/>
    <property type="match status" value="1"/>
</dbReference>
<dbReference type="Gene3D" id="3.40.50.150">
    <property type="entry name" value="Vaccinia Virus protein VP39"/>
    <property type="match status" value="1"/>
</dbReference>
<organism evidence="3 4">
    <name type="scientific">Phyllobacterium ifriqiyense</name>
    <dbReference type="NCBI Taxonomy" id="314238"/>
    <lineage>
        <taxon>Bacteria</taxon>
        <taxon>Pseudomonadati</taxon>
        <taxon>Pseudomonadota</taxon>
        <taxon>Alphaproteobacteria</taxon>
        <taxon>Hyphomicrobiales</taxon>
        <taxon>Phyllobacteriaceae</taxon>
        <taxon>Phyllobacterium</taxon>
    </lineage>
</organism>
<evidence type="ECO:0000313" key="4">
    <source>
        <dbReference type="Proteomes" id="UP001237780"/>
    </source>
</evidence>
<dbReference type="InterPro" id="IPR029063">
    <property type="entry name" value="SAM-dependent_MTases_sf"/>
</dbReference>
<sequence>MKKPKLAHLGAPLADPRAFILENLHILPTPAVAEILLYTAHPASGLGKLGNQDIYGNDHPPYWAYRWAGGTVLARYILDHPAMVAGLHVLDLGAGSGIVGIAAAKAQATTVVCVDTDPYAAIASRMNAAVNAVNIDTICKDILDDDPPEVDMIAVGDLFYASDIAGRVVSYLDRCTTAGIKVLIGDPGREYLPHHRLRILSKYSVPDFGNGSAASTDTSAVYLFESKPA</sequence>
<accession>A0ABU0SDV1</accession>
<name>A0ABU0SDV1_9HYPH</name>
<comment type="caution">
    <text evidence="3">The sequence shown here is derived from an EMBL/GenBank/DDBJ whole genome shotgun (WGS) entry which is preliminary data.</text>
</comment>
<dbReference type="EMBL" id="JAUSZT010000003">
    <property type="protein sequence ID" value="MDQ0998937.1"/>
    <property type="molecule type" value="Genomic_DNA"/>
</dbReference>
<reference evidence="3 4" key="1">
    <citation type="submission" date="2023-07" db="EMBL/GenBank/DDBJ databases">
        <title>Comparative genomics of wheat-associated soil bacteria to identify genetic determinants of phenazine resistance.</title>
        <authorList>
            <person name="Mouncey N."/>
        </authorList>
    </citation>
    <scope>NUCLEOTIDE SEQUENCE [LARGE SCALE GENOMIC DNA]</scope>
    <source>
        <strain evidence="3 4">W4I11</strain>
    </source>
</reference>
<evidence type="ECO:0000313" key="3">
    <source>
        <dbReference type="EMBL" id="MDQ0998937.1"/>
    </source>
</evidence>
<keyword evidence="4" id="KW-1185">Reference proteome</keyword>
<dbReference type="CDD" id="cd02440">
    <property type="entry name" value="AdoMet_MTases"/>
    <property type="match status" value="1"/>
</dbReference>
<dbReference type="InterPro" id="IPR050078">
    <property type="entry name" value="Ribosomal_L11_MeTrfase_PrmA"/>
</dbReference>
<gene>
    <name evidence="3" type="ORF">QFZ34_004119</name>
</gene>
<dbReference type="PANTHER" id="PTHR43648">
    <property type="entry name" value="ELECTRON TRANSFER FLAVOPROTEIN BETA SUBUNIT LYSINE METHYLTRANSFERASE"/>
    <property type="match status" value="1"/>
</dbReference>
<evidence type="ECO:0000256" key="1">
    <source>
        <dbReference type="ARBA" id="ARBA00022603"/>
    </source>
</evidence>
<dbReference type="SUPFAM" id="SSF53335">
    <property type="entry name" value="S-adenosyl-L-methionine-dependent methyltransferases"/>
    <property type="match status" value="1"/>
</dbReference>
<proteinExistence type="predicted"/>
<keyword evidence="2" id="KW-0808">Transferase</keyword>
<dbReference type="Proteomes" id="UP001237780">
    <property type="component" value="Unassembled WGS sequence"/>
</dbReference>
<evidence type="ECO:0000256" key="2">
    <source>
        <dbReference type="ARBA" id="ARBA00022679"/>
    </source>
</evidence>
<dbReference type="RefSeq" id="WP_307284620.1">
    <property type="nucleotide sequence ID" value="NZ_JAUSZT010000003.1"/>
</dbReference>
<protein>
    <submittedName>
        <fullName evidence="3">Nicotinamide N-methyase</fullName>
    </submittedName>
</protein>
<keyword evidence="1" id="KW-0489">Methyltransferase</keyword>
<dbReference type="PANTHER" id="PTHR43648:SF1">
    <property type="entry name" value="ELECTRON TRANSFER FLAVOPROTEIN BETA SUBUNIT LYSINE METHYLTRANSFERASE"/>
    <property type="match status" value="1"/>
</dbReference>